<sequence>MRIVTFSTLFPNPAMPRHGLFVARRLAHLTAHQPLQSRVVAPVPWFPSKNPRFGDYARFAAAPRQSTWGNLTAEHPRYALIPKLGMSSAPLTLALGALPTLRRLRAQGYDFDLIDAHYAYPDGVAAALLGMWLDRPVTVTARGSDINLIPQYAMPRRWLRGMMGRADGLIGVCQALTDAMIELGAPPDRCMTLRNGVDLDLFRPATDRGALRRELGYAEPTLLSVGHLIERKGHDRVISALAELPEWRLRIIGEGPLLADLQQHARACGVGDRVTFDGALPPDQLARRYAAADALMLASSREGWANVLLEALACGTPVAATPIWGTPEVVAEPIAGELSADRSPPALAAALRALHAAPRDRAAVRRYAERFSWDATSQGQFDLFTRILATREQARSSAQRGA</sequence>
<keyword evidence="6" id="KW-1185">Reference proteome</keyword>
<accession>A0A1Y2K7Z1</accession>
<evidence type="ECO:0000259" key="3">
    <source>
        <dbReference type="Pfam" id="PF00534"/>
    </source>
</evidence>
<keyword evidence="2 5" id="KW-0808">Transferase</keyword>
<protein>
    <submittedName>
        <fullName evidence="5">Putative glycosyltransferase 1 protein</fullName>
    </submittedName>
</protein>
<dbReference type="InterPro" id="IPR001296">
    <property type="entry name" value="Glyco_trans_1"/>
</dbReference>
<dbReference type="Pfam" id="PF13439">
    <property type="entry name" value="Glyco_transf_4"/>
    <property type="match status" value="1"/>
</dbReference>
<feature type="domain" description="Glycosyl transferase family 1" evidence="3">
    <location>
        <begin position="219"/>
        <end position="370"/>
    </location>
</feature>
<evidence type="ECO:0000313" key="6">
    <source>
        <dbReference type="Proteomes" id="UP000194003"/>
    </source>
</evidence>
<evidence type="ECO:0000313" key="5">
    <source>
        <dbReference type="EMBL" id="OSM06861.1"/>
    </source>
</evidence>
<dbReference type="GO" id="GO:0016757">
    <property type="term" value="F:glycosyltransferase activity"/>
    <property type="evidence" value="ECO:0007669"/>
    <property type="project" value="UniProtKB-KW"/>
</dbReference>
<name>A0A1Y2K7Z1_9PROT</name>
<dbReference type="AlphaFoldDB" id="A0A1Y2K7Z1"/>
<dbReference type="RefSeq" id="WP_085440624.1">
    <property type="nucleotide sequence ID" value="NZ_LVJN01000015.1"/>
</dbReference>
<evidence type="ECO:0000256" key="1">
    <source>
        <dbReference type="ARBA" id="ARBA00022676"/>
    </source>
</evidence>
<feature type="domain" description="Glycosyltransferase subfamily 4-like N-terminal" evidence="4">
    <location>
        <begin position="85"/>
        <end position="200"/>
    </location>
</feature>
<keyword evidence="1" id="KW-0328">Glycosyltransferase</keyword>
<organism evidence="5 6">
    <name type="scientific">Magnetofaba australis IT-1</name>
    <dbReference type="NCBI Taxonomy" id="1434232"/>
    <lineage>
        <taxon>Bacteria</taxon>
        <taxon>Pseudomonadati</taxon>
        <taxon>Pseudomonadota</taxon>
        <taxon>Magnetococcia</taxon>
        <taxon>Magnetococcales</taxon>
        <taxon>Magnetococcaceae</taxon>
        <taxon>Magnetofaba</taxon>
    </lineage>
</organism>
<reference evidence="5 6" key="1">
    <citation type="journal article" date="2016" name="BMC Genomics">
        <title>Combined genomic and structural analyses of a cultured magnetotactic bacterium reveals its niche adaptation to a dynamic environment.</title>
        <authorList>
            <person name="Araujo A.C."/>
            <person name="Morillo V."/>
            <person name="Cypriano J."/>
            <person name="Teixeira L.C."/>
            <person name="Leao P."/>
            <person name="Lyra S."/>
            <person name="Almeida L.G."/>
            <person name="Bazylinski D.A."/>
            <person name="Vasconcellos A.T."/>
            <person name="Abreu F."/>
            <person name="Lins U."/>
        </authorList>
    </citation>
    <scope>NUCLEOTIDE SEQUENCE [LARGE SCALE GENOMIC DNA]</scope>
    <source>
        <strain evidence="5 6">IT-1</strain>
    </source>
</reference>
<dbReference type="PANTHER" id="PTHR12526:SF510">
    <property type="entry name" value="D-INOSITOL 3-PHOSPHATE GLYCOSYLTRANSFERASE"/>
    <property type="match status" value="1"/>
</dbReference>
<dbReference type="Proteomes" id="UP000194003">
    <property type="component" value="Unassembled WGS sequence"/>
</dbReference>
<comment type="caution">
    <text evidence="5">The sequence shown here is derived from an EMBL/GenBank/DDBJ whole genome shotgun (WGS) entry which is preliminary data.</text>
</comment>
<dbReference type="Gene3D" id="3.40.50.2000">
    <property type="entry name" value="Glycogen Phosphorylase B"/>
    <property type="match status" value="2"/>
</dbReference>
<dbReference type="PANTHER" id="PTHR12526">
    <property type="entry name" value="GLYCOSYLTRANSFERASE"/>
    <property type="match status" value="1"/>
</dbReference>
<dbReference type="SUPFAM" id="SSF53756">
    <property type="entry name" value="UDP-Glycosyltransferase/glycogen phosphorylase"/>
    <property type="match status" value="1"/>
</dbReference>
<dbReference type="InterPro" id="IPR028098">
    <property type="entry name" value="Glyco_trans_4-like_N"/>
</dbReference>
<proteinExistence type="predicted"/>
<dbReference type="STRING" id="1434232.MAIT1_00263"/>
<dbReference type="EMBL" id="LVJN01000015">
    <property type="protein sequence ID" value="OSM06861.1"/>
    <property type="molecule type" value="Genomic_DNA"/>
</dbReference>
<evidence type="ECO:0000256" key="2">
    <source>
        <dbReference type="ARBA" id="ARBA00022679"/>
    </source>
</evidence>
<dbReference type="Pfam" id="PF00534">
    <property type="entry name" value="Glycos_transf_1"/>
    <property type="match status" value="1"/>
</dbReference>
<evidence type="ECO:0000259" key="4">
    <source>
        <dbReference type="Pfam" id="PF13439"/>
    </source>
</evidence>
<gene>
    <name evidence="5" type="ORF">MAIT1_00263</name>
</gene>
<dbReference type="OrthoDB" id="258796at2"/>